<dbReference type="InterPro" id="IPR038606">
    <property type="entry name" value="To_sf"/>
</dbReference>
<organism evidence="2 3">
    <name type="scientific">Folsomia candida</name>
    <name type="common">Springtail</name>
    <dbReference type="NCBI Taxonomy" id="158441"/>
    <lineage>
        <taxon>Eukaryota</taxon>
        <taxon>Metazoa</taxon>
        <taxon>Ecdysozoa</taxon>
        <taxon>Arthropoda</taxon>
        <taxon>Hexapoda</taxon>
        <taxon>Collembola</taxon>
        <taxon>Entomobryomorpha</taxon>
        <taxon>Isotomoidea</taxon>
        <taxon>Isotomidae</taxon>
        <taxon>Proisotominae</taxon>
        <taxon>Folsomia</taxon>
    </lineage>
</organism>
<feature type="transmembrane region" description="Helical" evidence="1">
    <location>
        <begin position="439"/>
        <end position="468"/>
    </location>
</feature>
<evidence type="ECO:0000313" key="3">
    <source>
        <dbReference type="Proteomes" id="UP000198287"/>
    </source>
</evidence>
<protein>
    <submittedName>
        <fullName evidence="2">Uncharacterized protein</fullName>
    </submittedName>
</protein>
<dbReference type="Gene3D" id="3.15.10.30">
    <property type="entry name" value="Haemolymph juvenile hormone binding protein"/>
    <property type="match status" value="1"/>
</dbReference>
<dbReference type="AlphaFoldDB" id="A0A226DAI0"/>
<feature type="transmembrane region" description="Helical" evidence="1">
    <location>
        <begin position="291"/>
        <end position="311"/>
    </location>
</feature>
<keyword evidence="1" id="KW-0472">Membrane</keyword>
<feature type="transmembrane region" description="Helical" evidence="1">
    <location>
        <begin position="546"/>
        <end position="571"/>
    </location>
</feature>
<dbReference type="EMBL" id="LNIX01000029">
    <property type="protein sequence ID" value="OXA41621.1"/>
    <property type="molecule type" value="Genomic_DNA"/>
</dbReference>
<accession>A0A226DAI0</accession>
<name>A0A226DAI0_FOLCA</name>
<reference evidence="2 3" key="1">
    <citation type="submission" date="2015-12" db="EMBL/GenBank/DDBJ databases">
        <title>The genome of Folsomia candida.</title>
        <authorList>
            <person name="Faddeeva A."/>
            <person name="Derks M.F."/>
            <person name="Anvar Y."/>
            <person name="Smit S."/>
            <person name="Van Straalen N."/>
            <person name="Roelofs D."/>
        </authorList>
    </citation>
    <scope>NUCLEOTIDE SEQUENCE [LARGE SCALE GENOMIC DNA]</scope>
    <source>
        <strain evidence="2 3">VU population</strain>
        <tissue evidence="2">Whole body</tissue>
    </source>
</reference>
<proteinExistence type="predicted"/>
<keyword evidence="1" id="KW-0812">Transmembrane</keyword>
<dbReference type="Proteomes" id="UP000198287">
    <property type="component" value="Unassembled WGS sequence"/>
</dbReference>
<evidence type="ECO:0000313" key="2">
    <source>
        <dbReference type="EMBL" id="OXA41621.1"/>
    </source>
</evidence>
<keyword evidence="3" id="KW-1185">Reference proteome</keyword>
<evidence type="ECO:0000256" key="1">
    <source>
        <dbReference type="SAM" id="Phobius"/>
    </source>
</evidence>
<sequence length="635" mass="73532">MNWVSGWLPVPPQLDSLSCGENELLQALRKAATLTDLKFVEPFLEGISISESDDGGIILPPFRFLFPFNMYFVYCQVDVTSKNATIYGLRDAETHISINFTGEKLTFEGSFNASRLVFVGDYLSNSWEGSPFIPDLYRYVGEDEYSAELRDLFVSLKFTLNTPLTGKMSVTDYQIGFNDLFGFKLNFKNVTRTFREDRFELSDEWWEDNSERIRSLVAFVFASYMPHQDCVFNDIIGFYPFLQKPTTEIMYSEKLPRFTEAILQVASLLGANPVLFNSQTRNFYTTNGSLLRFRFTSFVLITQTIFGVWRISHLPQENESDLFMFNLSYIITLAMVIPLICVFLVINTAEVVHCCNQQLYYISYLRKNWVSLSDEEIQGSYPTGRLLNSALQLLGIIVVGYYFSGCVVVYVINIIPFHWLSIVPRRYWSQYLYWTHLIFYSYLMLMSSMLVGIVAGTFICYTAFLIPFHSREFNITLKTKKYHTHSAFRSSLTLPFEYRAFEILNRRIISFFSAGLIPFQTLVLKFSLFCNWMLLSHWGHLGFFRYVLINGEIGLIVYWTCVLQLGGQFYASSLKNKESWKSLGGPKWVKKWRRSVRPLAIGQGGYYVIRRLTVLKFAKSLLRGTFRTLVALNNV</sequence>
<feature type="transmembrane region" description="Helical" evidence="1">
    <location>
        <begin position="393"/>
        <end position="419"/>
    </location>
</feature>
<feature type="transmembrane region" description="Helical" evidence="1">
    <location>
        <begin position="508"/>
        <end position="534"/>
    </location>
</feature>
<comment type="caution">
    <text evidence="2">The sequence shown here is derived from an EMBL/GenBank/DDBJ whole genome shotgun (WGS) entry which is preliminary data.</text>
</comment>
<gene>
    <name evidence="2" type="ORF">Fcan01_23679</name>
</gene>
<keyword evidence="1" id="KW-1133">Transmembrane helix</keyword>
<feature type="transmembrane region" description="Helical" evidence="1">
    <location>
        <begin position="323"/>
        <end position="346"/>
    </location>
</feature>